<name>A0A919INM9_9ACTN</name>
<dbReference type="AlphaFoldDB" id="A0A919INM9"/>
<proteinExistence type="predicted"/>
<organism evidence="1 2">
    <name type="scientific">Actinoplanes cyaneus</name>
    <dbReference type="NCBI Taxonomy" id="52696"/>
    <lineage>
        <taxon>Bacteria</taxon>
        <taxon>Bacillati</taxon>
        <taxon>Actinomycetota</taxon>
        <taxon>Actinomycetes</taxon>
        <taxon>Micromonosporales</taxon>
        <taxon>Micromonosporaceae</taxon>
        <taxon>Actinoplanes</taxon>
    </lineage>
</organism>
<sequence>MTALDDLGRRVSRWWGRASEHLVYHFAAAPGTTAPIVRDSYVRVWLTDMFLADARVRAADVFPALRCSVTMDLDGTRVTTSAVVQAPPGQEAPGPRSGSLTGWVPYTGGSVGIQACLYAVKANDSLRLALDVLGVFASVAAPTIPALAQLGEQVAKGIDKVESAIDEVGDGPRLVLDKEYALTGGTSDRLTPGHLAVINRPARDFDVSRLDLAGGQLRLDGGPLDGTDYLVLELQTTRERDDWTFPELDELVREAKEAQLRNETGRFDRLRQDLLVAIFTHPGLTHADQKRVAAGMRRELEDAGWGAAARDEVGSVADLVRFRGLPAPSEVGGLTLGDLLG</sequence>
<gene>
    <name evidence="1" type="ORF">Acy02nite_55330</name>
</gene>
<evidence type="ECO:0000313" key="1">
    <source>
        <dbReference type="EMBL" id="GID67652.1"/>
    </source>
</evidence>
<evidence type="ECO:0000313" key="2">
    <source>
        <dbReference type="Proteomes" id="UP000619479"/>
    </source>
</evidence>
<reference evidence="1" key="1">
    <citation type="submission" date="2021-01" db="EMBL/GenBank/DDBJ databases">
        <title>Whole genome shotgun sequence of Actinoplanes cyaneus NBRC 14990.</title>
        <authorList>
            <person name="Komaki H."/>
            <person name="Tamura T."/>
        </authorList>
    </citation>
    <scope>NUCLEOTIDE SEQUENCE</scope>
    <source>
        <strain evidence="1">NBRC 14990</strain>
    </source>
</reference>
<comment type="caution">
    <text evidence="1">The sequence shown here is derived from an EMBL/GenBank/DDBJ whole genome shotgun (WGS) entry which is preliminary data.</text>
</comment>
<protein>
    <submittedName>
        <fullName evidence="1">Uncharacterized protein</fullName>
    </submittedName>
</protein>
<dbReference type="RefSeq" id="WP_203745606.1">
    <property type="nucleotide sequence ID" value="NZ_BAAAUC010000045.1"/>
</dbReference>
<accession>A0A919INM9</accession>
<dbReference type="Proteomes" id="UP000619479">
    <property type="component" value="Unassembled WGS sequence"/>
</dbReference>
<keyword evidence="2" id="KW-1185">Reference proteome</keyword>
<dbReference type="EMBL" id="BOMH01000041">
    <property type="protein sequence ID" value="GID67652.1"/>
    <property type="molecule type" value="Genomic_DNA"/>
</dbReference>